<name>A0A6J7XPV6_9CAUD</name>
<dbReference type="EMBL" id="LR798458">
    <property type="protein sequence ID" value="CAB5238315.1"/>
    <property type="molecule type" value="Genomic_DNA"/>
</dbReference>
<feature type="compositionally biased region" description="Low complexity" evidence="1">
    <location>
        <begin position="133"/>
        <end position="142"/>
    </location>
</feature>
<sequence length="272" mass="30263">MKRPSFQFYPSDWLRDTALRSCSTGARGLWIDMICFMHEGSPYGYLKVADKVILPSNLARMVGETLEVVEDWLHELEEAGVFDVENGAIYSRRMIRDEELRQKRAEGGKLGGNPNLKVNHEVISEVKQKPTPSSSSSSSSSSTKKKESATSVACPLDVSPRIWEDWLALRKKKSAPVTQTVIEGAKAEADKLNWSLEKFLIEWCTRGSQGLKAEWIQPKASFAQQAADIIRTTVPASNEPDAALEKIKADAKTTRPPTLAELAKMAELRKKA</sequence>
<proteinExistence type="predicted"/>
<feature type="region of interest" description="Disordered" evidence="1">
    <location>
        <begin position="125"/>
        <end position="151"/>
    </location>
</feature>
<organism evidence="2">
    <name type="scientific">uncultured Caudovirales phage</name>
    <dbReference type="NCBI Taxonomy" id="2100421"/>
    <lineage>
        <taxon>Viruses</taxon>
        <taxon>Duplodnaviria</taxon>
        <taxon>Heunggongvirae</taxon>
        <taxon>Uroviricota</taxon>
        <taxon>Caudoviricetes</taxon>
        <taxon>Peduoviridae</taxon>
        <taxon>Maltschvirus</taxon>
        <taxon>Maltschvirus maltsch</taxon>
    </lineage>
</organism>
<gene>
    <name evidence="2" type="ORF">UFOVP164_19</name>
</gene>
<evidence type="ECO:0000256" key="1">
    <source>
        <dbReference type="SAM" id="MobiDB-lite"/>
    </source>
</evidence>
<accession>A0A6J7XPV6</accession>
<evidence type="ECO:0000313" key="2">
    <source>
        <dbReference type="EMBL" id="CAB5238315.1"/>
    </source>
</evidence>
<protein>
    <submittedName>
        <fullName evidence="2">Uncharacterized protein</fullName>
    </submittedName>
</protein>
<reference evidence="2" key="1">
    <citation type="submission" date="2020-05" db="EMBL/GenBank/DDBJ databases">
        <authorList>
            <person name="Chiriac C."/>
            <person name="Salcher M."/>
            <person name="Ghai R."/>
            <person name="Kavagutti S V."/>
        </authorList>
    </citation>
    <scope>NUCLEOTIDE SEQUENCE</scope>
</reference>